<sequence>MRIVSLSARPHTWRFAEPPRAIGTGSVLRRDFVLVRVELDDGSVGYGEAFHGHAGTAVAEIVNTALQDVVVGRLASETLAVREEIRDRFGANGLGGFLYALSGIDIAMWDAYGKSAGRAAWRLAGGSLTSFPAYAGGFTLGYSTPDLLVADLVGLRERGFRAAKVRVGDGYETDVARVEAARAELGPEFGLMTDANLGLKYDTTRLAGALGAIGAEWLEEPFVPTRRADYVALASLRRVPLAAGENIFGADAFADWIRSGAIQVAQPDVSRVGGITEAIRVGHVAQAMGVRFVPHISHTALNHAATLTAMSALGSRDYFEADPTAVNPLRTDVISGGVVVADGDARVTDAPGLGVAVDEERLAADFQGEPGSPWPRPAA</sequence>
<dbReference type="InterPro" id="IPR029065">
    <property type="entry name" value="Enolase_C-like"/>
</dbReference>
<dbReference type="SFLD" id="SFLDS00001">
    <property type="entry name" value="Enolase"/>
    <property type="match status" value="1"/>
</dbReference>
<keyword evidence="2" id="KW-0479">Metal-binding</keyword>
<dbReference type="GO" id="GO:0016836">
    <property type="term" value="F:hydro-lyase activity"/>
    <property type="evidence" value="ECO:0007669"/>
    <property type="project" value="TreeGrafter"/>
</dbReference>
<dbReference type="InterPro" id="IPR013341">
    <property type="entry name" value="Mandelate_racemase_N_dom"/>
</dbReference>
<keyword evidence="6" id="KW-1185">Reference proteome</keyword>
<protein>
    <submittedName>
        <fullName evidence="5">2-oxo-3-deoxygalactonate 6-phosphate aldolase</fullName>
    </submittedName>
</protein>
<gene>
    <name evidence="5" type="ORF">GCM10010921_15630</name>
</gene>
<dbReference type="SFLD" id="SFLDG00179">
    <property type="entry name" value="mandelate_racemase"/>
    <property type="match status" value="1"/>
</dbReference>
<dbReference type="GO" id="GO:0000287">
    <property type="term" value="F:magnesium ion binding"/>
    <property type="evidence" value="ECO:0007669"/>
    <property type="project" value="TreeGrafter"/>
</dbReference>
<dbReference type="PANTHER" id="PTHR13794">
    <property type="entry name" value="ENOLASE SUPERFAMILY, MANDELATE RACEMASE"/>
    <property type="match status" value="1"/>
</dbReference>
<evidence type="ECO:0000313" key="6">
    <source>
        <dbReference type="Proteomes" id="UP000657592"/>
    </source>
</evidence>
<dbReference type="Proteomes" id="UP000657592">
    <property type="component" value="Unassembled WGS sequence"/>
</dbReference>
<keyword evidence="3" id="KW-0460">Magnesium</keyword>
<dbReference type="Pfam" id="PF02746">
    <property type="entry name" value="MR_MLE_N"/>
    <property type="match status" value="1"/>
</dbReference>
<dbReference type="InterPro" id="IPR013342">
    <property type="entry name" value="Mandelate_racemase_C"/>
</dbReference>
<evidence type="ECO:0000256" key="1">
    <source>
        <dbReference type="ARBA" id="ARBA00001946"/>
    </source>
</evidence>
<dbReference type="Pfam" id="PF13378">
    <property type="entry name" value="MR_MLE_C"/>
    <property type="match status" value="1"/>
</dbReference>
<dbReference type="SUPFAM" id="SSF51604">
    <property type="entry name" value="Enolase C-terminal domain-like"/>
    <property type="match status" value="1"/>
</dbReference>
<comment type="cofactor">
    <cofactor evidence="1">
        <name>Mg(2+)</name>
        <dbReference type="ChEBI" id="CHEBI:18420"/>
    </cofactor>
</comment>
<proteinExistence type="predicted"/>
<dbReference type="Gene3D" id="3.30.390.10">
    <property type="entry name" value="Enolase-like, N-terminal domain"/>
    <property type="match status" value="1"/>
</dbReference>
<dbReference type="EMBL" id="BMJY01000005">
    <property type="protein sequence ID" value="GGH42412.1"/>
    <property type="molecule type" value="Genomic_DNA"/>
</dbReference>
<dbReference type="AlphaFoldDB" id="A0A917IF55"/>
<accession>A0A917IF55</accession>
<evidence type="ECO:0000313" key="5">
    <source>
        <dbReference type="EMBL" id="GGH42412.1"/>
    </source>
</evidence>
<dbReference type="SUPFAM" id="SSF54826">
    <property type="entry name" value="Enolase N-terminal domain-like"/>
    <property type="match status" value="1"/>
</dbReference>
<reference evidence="5" key="2">
    <citation type="submission" date="2020-09" db="EMBL/GenBank/DDBJ databases">
        <authorList>
            <person name="Sun Q."/>
            <person name="Zhou Y."/>
        </authorList>
    </citation>
    <scope>NUCLEOTIDE SEQUENCE</scope>
    <source>
        <strain evidence="5">CGMCC 1.15794</strain>
    </source>
</reference>
<comment type="caution">
    <text evidence="5">The sequence shown here is derived from an EMBL/GenBank/DDBJ whole genome shotgun (WGS) entry which is preliminary data.</text>
</comment>
<name>A0A917IF55_9MICO</name>
<dbReference type="CDD" id="cd03316">
    <property type="entry name" value="MR_like"/>
    <property type="match status" value="1"/>
</dbReference>
<dbReference type="InterPro" id="IPR036849">
    <property type="entry name" value="Enolase-like_C_sf"/>
</dbReference>
<dbReference type="InterPro" id="IPR029017">
    <property type="entry name" value="Enolase-like_N"/>
</dbReference>
<evidence type="ECO:0000256" key="2">
    <source>
        <dbReference type="ARBA" id="ARBA00022723"/>
    </source>
</evidence>
<evidence type="ECO:0000259" key="4">
    <source>
        <dbReference type="SMART" id="SM00922"/>
    </source>
</evidence>
<dbReference type="GO" id="GO:0016052">
    <property type="term" value="P:carbohydrate catabolic process"/>
    <property type="evidence" value="ECO:0007669"/>
    <property type="project" value="TreeGrafter"/>
</dbReference>
<reference evidence="5" key="1">
    <citation type="journal article" date="2014" name="Int. J. Syst. Evol. Microbiol.">
        <title>Complete genome sequence of Corynebacterium casei LMG S-19264T (=DSM 44701T), isolated from a smear-ripened cheese.</title>
        <authorList>
            <consortium name="US DOE Joint Genome Institute (JGI-PGF)"/>
            <person name="Walter F."/>
            <person name="Albersmeier A."/>
            <person name="Kalinowski J."/>
            <person name="Ruckert C."/>
        </authorList>
    </citation>
    <scope>NUCLEOTIDE SEQUENCE</scope>
    <source>
        <strain evidence="5">CGMCC 1.15794</strain>
    </source>
</reference>
<dbReference type="RefSeq" id="WP_188755717.1">
    <property type="nucleotide sequence ID" value="NZ_BMJY01000005.1"/>
</dbReference>
<dbReference type="InterPro" id="IPR046945">
    <property type="entry name" value="RHMD-like"/>
</dbReference>
<feature type="domain" description="Mandelate racemase/muconate lactonizing enzyme C-terminal" evidence="4">
    <location>
        <begin position="145"/>
        <end position="240"/>
    </location>
</feature>
<organism evidence="5 6">
    <name type="scientific">Microbacterium album</name>
    <dbReference type="NCBI Taxonomy" id="2053191"/>
    <lineage>
        <taxon>Bacteria</taxon>
        <taxon>Bacillati</taxon>
        <taxon>Actinomycetota</taxon>
        <taxon>Actinomycetes</taxon>
        <taxon>Micrococcales</taxon>
        <taxon>Microbacteriaceae</taxon>
        <taxon>Microbacterium</taxon>
    </lineage>
</organism>
<evidence type="ECO:0000256" key="3">
    <source>
        <dbReference type="ARBA" id="ARBA00022842"/>
    </source>
</evidence>
<dbReference type="PANTHER" id="PTHR13794:SF58">
    <property type="entry name" value="MITOCHONDRIAL ENOLASE SUPERFAMILY MEMBER 1"/>
    <property type="match status" value="1"/>
</dbReference>
<dbReference type="SMART" id="SM00922">
    <property type="entry name" value="MR_MLE"/>
    <property type="match status" value="1"/>
</dbReference>
<dbReference type="Gene3D" id="3.20.20.120">
    <property type="entry name" value="Enolase-like C-terminal domain"/>
    <property type="match status" value="1"/>
</dbReference>